<reference evidence="1 2" key="1">
    <citation type="journal article" date="2019" name="Sci. Rep.">
        <title>Orb-weaving spider Araneus ventricosus genome elucidates the spidroin gene catalogue.</title>
        <authorList>
            <person name="Kono N."/>
            <person name="Nakamura H."/>
            <person name="Ohtoshi R."/>
            <person name="Moran D.A.P."/>
            <person name="Shinohara A."/>
            <person name="Yoshida Y."/>
            <person name="Fujiwara M."/>
            <person name="Mori M."/>
            <person name="Tomita M."/>
            <person name="Arakawa K."/>
        </authorList>
    </citation>
    <scope>NUCLEOTIDE SEQUENCE [LARGE SCALE GENOMIC DNA]</scope>
</reference>
<comment type="caution">
    <text evidence="1">The sequence shown here is derived from an EMBL/GenBank/DDBJ whole genome shotgun (WGS) entry which is preliminary data.</text>
</comment>
<dbReference type="Proteomes" id="UP000499080">
    <property type="component" value="Unassembled WGS sequence"/>
</dbReference>
<dbReference type="GO" id="GO:0003676">
    <property type="term" value="F:nucleic acid binding"/>
    <property type="evidence" value="ECO:0007669"/>
    <property type="project" value="InterPro"/>
</dbReference>
<sequence length="188" mass="21650">MLLSPLLSITKAYSTSSTDALHVLSGCQPLNLKVRTHVMTSPLVQCIKNSLEIGGHQSFDFEMARQPWEVIKIGLSLFHDCQTFGNFIYTNGWKIENRVGFSFVQFQANDEIYSEFFRLSDEATIFMAEIVAIRQAVKYIIVRQLKQSKIFSDSRYAPMSLAWVHERRVNINQIKDNLKEYSGDIQYP</sequence>
<dbReference type="AlphaFoldDB" id="A0A4Y2RYZ2"/>
<dbReference type="SUPFAM" id="SSF53098">
    <property type="entry name" value="Ribonuclease H-like"/>
    <property type="match status" value="1"/>
</dbReference>
<feature type="non-terminal residue" evidence="1">
    <location>
        <position position="188"/>
    </location>
</feature>
<dbReference type="InterPro" id="IPR012337">
    <property type="entry name" value="RNaseH-like_sf"/>
</dbReference>
<dbReference type="OrthoDB" id="6514649at2759"/>
<dbReference type="InterPro" id="IPR036397">
    <property type="entry name" value="RNaseH_sf"/>
</dbReference>
<proteinExistence type="predicted"/>
<dbReference type="Gene3D" id="3.30.420.10">
    <property type="entry name" value="Ribonuclease H-like superfamily/Ribonuclease H"/>
    <property type="match status" value="1"/>
</dbReference>
<organism evidence="1 2">
    <name type="scientific">Araneus ventricosus</name>
    <name type="common">Orbweaver spider</name>
    <name type="synonym">Epeira ventricosa</name>
    <dbReference type="NCBI Taxonomy" id="182803"/>
    <lineage>
        <taxon>Eukaryota</taxon>
        <taxon>Metazoa</taxon>
        <taxon>Ecdysozoa</taxon>
        <taxon>Arthropoda</taxon>
        <taxon>Chelicerata</taxon>
        <taxon>Arachnida</taxon>
        <taxon>Araneae</taxon>
        <taxon>Araneomorphae</taxon>
        <taxon>Entelegynae</taxon>
        <taxon>Araneoidea</taxon>
        <taxon>Araneidae</taxon>
        <taxon>Araneus</taxon>
    </lineage>
</organism>
<evidence type="ECO:0000313" key="2">
    <source>
        <dbReference type="Proteomes" id="UP000499080"/>
    </source>
</evidence>
<name>A0A4Y2RYZ2_ARAVE</name>
<evidence type="ECO:0000313" key="1">
    <source>
        <dbReference type="EMBL" id="GBN80556.1"/>
    </source>
</evidence>
<dbReference type="EMBL" id="BGPR01148333">
    <property type="protein sequence ID" value="GBN80556.1"/>
    <property type="molecule type" value="Genomic_DNA"/>
</dbReference>
<gene>
    <name evidence="1" type="ORF">AVEN_241647_1</name>
</gene>
<evidence type="ECO:0008006" key="3">
    <source>
        <dbReference type="Google" id="ProtNLM"/>
    </source>
</evidence>
<keyword evidence="2" id="KW-1185">Reference proteome</keyword>
<accession>A0A4Y2RYZ2</accession>
<protein>
    <recommendedName>
        <fullName evidence="3">RNase H type-1 domain-containing protein</fullName>
    </recommendedName>
</protein>